<feature type="domain" description="Cytochrome c" evidence="9">
    <location>
        <begin position="1167"/>
        <end position="1251"/>
    </location>
</feature>
<dbReference type="InterPro" id="IPR029062">
    <property type="entry name" value="Class_I_gatase-like"/>
</dbReference>
<keyword evidence="3 7" id="KW-0479">Metal-binding</keyword>
<dbReference type="InterPro" id="IPR005084">
    <property type="entry name" value="CBM6"/>
</dbReference>
<dbReference type="InterPro" id="IPR009056">
    <property type="entry name" value="Cyt_c-like_dom"/>
</dbReference>
<dbReference type="SMART" id="SM00089">
    <property type="entry name" value="PKD"/>
    <property type="match status" value="1"/>
</dbReference>
<dbReference type="Gene3D" id="2.120.10.30">
    <property type="entry name" value="TolB, C-terminal domain"/>
    <property type="match status" value="1"/>
</dbReference>
<dbReference type="InterPro" id="IPR008979">
    <property type="entry name" value="Galactose-bd-like_sf"/>
</dbReference>
<comment type="PTM">
    <text evidence="7">Binds 1 heme c group covalently per subunit.</text>
</comment>
<dbReference type="InterPro" id="IPR036909">
    <property type="entry name" value="Cyt_c-like_dom_sf"/>
</dbReference>
<dbReference type="RefSeq" id="WP_073046311.1">
    <property type="nucleotide sequence ID" value="NZ_FQUO01000016.1"/>
</dbReference>
<feature type="binding site" description="covalent" evidence="7">
    <location>
        <position position="1184"/>
    </location>
    <ligand>
        <name>heme c</name>
        <dbReference type="ChEBI" id="CHEBI:61717"/>
    </ligand>
</feature>
<evidence type="ECO:0000313" key="12">
    <source>
        <dbReference type="Proteomes" id="UP000184368"/>
    </source>
</evidence>
<dbReference type="PROSITE" id="PS51257">
    <property type="entry name" value="PROKAR_LIPOPROTEIN"/>
    <property type="match status" value="1"/>
</dbReference>
<evidence type="ECO:0000259" key="10">
    <source>
        <dbReference type="PROSITE" id="PS51175"/>
    </source>
</evidence>
<keyword evidence="6 7" id="KW-0408">Iron</keyword>
<gene>
    <name evidence="11" type="ORF">SAMN05444008_11666</name>
</gene>
<feature type="domain" description="Cytochrome c" evidence="9">
    <location>
        <begin position="865"/>
        <end position="950"/>
    </location>
</feature>
<dbReference type="Pfam" id="PF03422">
    <property type="entry name" value="CBM_6"/>
    <property type="match status" value="1"/>
</dbReference>
<dbReference type="SUPFAM" id="SSF52317">
    <property type="entry name" value="Class I glutamine amidotransferase-like"/>
    <property type="match status" value="1"/>
</dbReference>
<dbReference type="PANTHER" id="PTHR40469">
    <property type="entry name" value="SECRETED GLYCOSYL HYDROLASE"/>
    <property type="match status" value="1"/>
</dbReference>
<evidence type="ECO:0000259" key="8">
    <source>
        <dbReference type="PROSITE" id="PS50093"/>
    </source>
</evidence>
<proteinExistence type="predicted"/>
<dbReference type="GO" id="GO:0005506">
    <property type="term" value="F:iron ion binding"/>
    <property type="evidence" value="ECO:0007669"/>
    <property type="project" value="InterPro"/>
</dbReference>
<feature type="domain" description="PKD" evidence="8">
    <location>
        <begin position="714"/>
        <end position="797"/>
    </location>
</feature>
<evidence type="ECO:0000256" key="1">
    <source>
        <dbReference type="ARBA" id="ARBA00022448"/>
    </source>
</evidence>
<dbReference type="InterPro" id="IPR011041">
    <property type="entry name" value="Quinoprot_gluc/sorb_DH_b-prop"/>
</dbReference>
<keyword evidence="5" id="KW-0249">Electron transport</keyword>
<dbReference type="STRING" id="1302690.BUE76_11295"/>
<keyword evidence="2 7" id="KW-0349">Heme</keyword>
<sequence length="1251" mass="137202">MNFPGKTWFLSAALVSVLAGFSGCKSTKTVSVPLPEPPAARPPRVLVFAKTAGFYHQSIPAGMAAIQLLGRENGFVVDTTRDARYFVQDSLQNYSAVVFLSTTMNVLNGEQQVAFERYIQAGGGFAGVHAAADTEYDWPWYNRLVGAYFLSHPKQQTASIDVKDKSHKSTAHLPDRWTRWDEWYNYKNIYPGIKVLATLDETTYEGGANGDNHPIAWYHDYDGGRAFYTGLGHTDEAYKETNFLKHLLGGIQYAIGENRGLDFSKAYAVRTPEDNRFTKTVLTNDLNEPMELTVAPDGRVFFTERGGKFYAYEPTTRSTKLVRDFPVKAVEKYLNGLIGVTLDPKFTENNWIYFFYSSNRGEEYMQKISRFKISKDNVLDEASEQVLIEVPIDLEVSAHTGGSLAWDAQGNLYIGTGDNTVPFESHGYAPMDERDGRKVYDAQRSAGNTNDLRGKILRIHPEADGSYTIPEGNLFAKGTAGTRPEIYVMGCRNPYRIAVDQKTGILYWGEIGPDAGTDSNHGPRGYDEFNQAKKAGNYGWPFFVGNSVAYHDSDFATKAIGPLFDKNGPTNNSPNNTGLKTLPPTNAAMIYYPYNASEEFPLLGQGGRCAMGGPIYRYDPNGTNPNRLPAYYDGAMFIYDWMRNWVMAVRFDENNNYKRMEPFMPTNGDFRRPVDLEISPDGVLYMLEYGSVYGIDNEDARLVRIDFNGGNRAPIAKVAVSDTVGAAPLTVSLNRRAAKDFDEEDQVSYQWVVEGKTIPADKPDFRYTFNNKGEYLAILQARDAAGATSADTVKVKVGNAMPVVKLNTTDNKTFFFNKTTGLNYSVDVTDKEDQAIDKKKVKVALTYIPKVATTQNLVGHQEISESYNLGKTLMQASDCKACHQINAKSVGPAFLQVAQKYQGDATAISKLANKVITGGGGVWGEHAMNAHPQLSREDATEIVKYVLSLANQPQDASLPAQGSLALQEHAGNVETGRYILTASYTDKGGDAQPLTGKTILVLRPSKLQAEDADAVGRAQKQGRNVMMGGNGSWILFRNIDLQDVTGFTYRYGTTVSGGTIEVHTDSARGALISSQAMEVTGDRKFAEVTAPATATTGTHNLYFVFTKNDTPNNRLAVVDYIRVEGGREVQPAPTKKAPAKTVVEAKTAAVKTTAEKPAAPTQAVTKTSINGGALIAKSDCKACHAPKAKMVGPSYHDIARKYTKTTANVNKLAAKVISGGAGNWGQIPMTPHPQLSKQEAGAIVEHILSMK</sequence>
<dbReference type="InterPro" id="IPR006584">
    <property type="entry name" value="Cellulose-bd_IV"/>
</dbReference>
<dbReference type="Gene3D" id="2.60.40.10">
    <property type="entry name" value="Immunoglobulins"/>
    <property type="match status" value="1"/>
</dbReference>
<feature type="domain" description="CBM6" evidence="10">
    <location>
        <begin position="1005"/>
        <end position="1124"/>
    </location>
</feature>
<dbReference type="InterPro" id="IPR011042">
    <property type="entry name" value="6-blade_b-propeller_TolB-like"/>
</dbReference>
<name>A0A1M5GG97_9BACT</name>
<dbReference type="Gene3D" id="3.40.50.880">
    <property type="match status" value="1"/>
</dbReference>
<dbReference type="InterPro" id="IPR013783">
    <property type="entry name" value="Ig-like_fold"/>
</dbReference>
<dbReference type="Pfam" id="PF07995">
    <property type="entry name" value="GSDH"/>
    <property type="match status" value="1"/>
</dbReference>
<protein>
    <submittedName>
        <fullName evidence="11">Cytochrome c</fullName>
    </submittedName>
</protein>
<dbReference type="PROSITE" id="PS51175">
    <property type="entry name" value="CBM6"/>
    <property type="match status" value="1"/>
</dbReference>
<dbReference type="InterPro" id="IPR012938">
    <property type="entry name" value="Glc/Sorbosone_DH"/>
</dbReference>
<dbReference type="CDD" id="cd00146">
    <property type="entry name" value="PKD"/>
    <property type="match status" value="1"/>
</dbReference>
<dbReference type="OrthoDB" id="9816308at2"/>
<dbReference type="SUPFAM" id="SSF49299">
    <property type="entry name" value="PKD domain"/>
    <property type="match status" value="1"/>
</dbReference>
<dbReference type="InterPro" id="IPR022409">
    <property type="entry name" value="PKD/Chitinase_dom"/>
</dbReference>
<evidence type="ECO:0000256" key="3">
    <source>
        <dbReference type="ARBA" id="ARBA00022723"/>
    </source>
</evidence>
<dbReference type="Gene3D" id="2.60.120.260">
    <property type="entry name" value="Galactose-binding domain-like"/>
    <property type="match status" value="1"/>
</dbReference>
<evidence type="ECO:0000259" key="9">
    <source>
        <dbReference type="PROSITE" id="PS51007"/>
    </source>
</evidence>
<dbReference type="Pfam" id="PF00801">
    <property type="entry name" value="PKD"/>
    <property type="match status" value="1"/>
</dbReference>
<dbReference type="EMBL" id="FQUO01000016">
    <property type="protein sequence ID" value="SHG02747.1"/>
    <property type="molecule type" value="Genomic_DNA"/>
</dbReference>
<dbReference type="Gene3D" id="1.10.760.10">
    <property type="entry name" value="Cytochrome c-like domain"/>
    <property type="match status" value="2"/>
</dbReference>
<keyword evidence="1" id="KW-0813">Transport</keyword>
<keyword evidence="4" id="KW-0732">Signal</keyword>
<dbReference type="GO" id="GO:0009055">
    <property type="term" value="F:electron transfer activity"/>
    <property type="evidence" value="ECO:0007669"/>
    <property type="project" value="InterPro"/>
</dbReference>
<evidence type="ECO:0000256" key="5">
    <source>
        <dbReference type="ARBA" id="ARBA00022982"/>
    </source>
</evidence>
<dbReference type="SUPFAM" id="SSF46626">
    <property type="entry name" value="Cytochrome c"/>
    <property type="match status" value="2"/>
</dbReference>
<evidence type="ECO:0000256" key="4">
    <source>
        <dbReference type="ARBA" id="ARBA00022729"/>
    </source>
</evidence>
<keyword evidence="12" id="KW-1185">Reference proteome</keyword>
<dbReference type="Pfam" id="PF06283">
    <property type="entry name" value="ThuA"/>
    <property type="match status" value="1"/>
</dbReference>
<dbReference type="CDD" id="cd04084">
    <property type="entry name" value="CBM6_xylanase-like"/>
    <property type="match status" value="1"/>
</dbReference>
<accession>A0A1M5GG97</accession>
<dbReference type="GO" id="GO:0020037">
    <property type="term" value="F:heme binding"/>
    <property type="evidence" value="ECO:0007669"/>
    <property type="project" value="InterPro"/>
</dbReference>
<dbReference type="Pfam" id="PF00034">
    <property type="entry name" value="Cytochrom_C"/>
    <property type="match status" value="2"/>
</dbReference>
<feature type="binding site" description="covalent" evidence="7">
    <location>
        <position position="1180"/>
    </location>
    <ligand>
        <name>heme c</name>
        <dbReference type="ChEBI" id="CHEBI:61717"/>
    </ligand>
</feature>
<evidence type="ECO:0000313" key="11">
    <source>
        <dbReference type="EMBL" id="SHG02747.1"/>
    </source>
</evidence>
<organism evidence="11 12">
    <name type="scientific">Cnuella takakiae</name>
    <dbReference type="NCBI Taxonomy" id="1302690"/>
    <lineage>
        <taxon>Bacteria</taxon>
        <taxon>Pseudomonadati</taxon>
        <taxon>Bacteroidota</taxon>
        <taxon>Chitinophagia</taxon>
        <taxon>Chitinophagales</taxon>
        <taxon>Chitinophagaceae</taxon>
        <taxon>Cnuella</taxon>
    </lineage>
</organism>
<dbReference type="SMART" id="SM00606">
    <property type="entry name" value="CBD_IV"/>
    <property type="match status" value="1"/>
</dbReference>
<dbReference type="SUPFAM" id="SSF50952">
    <property type="entry name" value="Soluble quinoprotein glucose dehydrogenase"/>
    <property type="match status" value="1"/>
</dbReference>
<dbReference type="PROSITE" id="PS50093">
    <property type="entry name" value="PKD"/>
    <property type="match status" value="1"/>
</dbReference>
<dbReference type="Proteomes" id="UP000184368">
    <property type="component" value="Unassembled WGS sequence"/>
</dbReference>
<evidence type="ECO:0000256" key="6">
    <source>
        <dbReference type="ARBA" id="ARBA00023004"/>
    </source>
</evidence>
<feature type="binding site" description="covalent" evidence="7">
    <location>
        <position position="1229"/>
    </location>
    <ligand>
        <name>heme c</name>
        <dbReference type="ChEBI" id="CHEBI:61717"/>
    </ligand>
</feature>
<dbReference type="PROSITE" id="PS51007">
    <property type="entry name" value="CYTC"/>
    <property type="match status" value="2"/>
</dbReference>
<dbReference type="PANTHER" id="PTHR40469:SF2">
    <property type="entry name" value="GALACTOSE-BINDING DOMAIN-LIKE SUPERFAMILY PROTEIN"/>
    <property type="match status" value="1"/>
</dbReference>
<evidence type="ECO:0000256" key="7">
    <source>
        <dbReference type="PIRSR" id="PIRSR602324-1"/>
    </source>
</evidence>
<dbReference type="InterPro" id="IPR000601">
    <property type="entry name" value="PKD_dom"/>
</dbReference>
<evidence type="ECO:0000256" key="2">
    <source>
        <dbReference type="ARBA" id="ARBA00022617"/>
    </source>
</evidence>
<reference evidence="11 12" key="1">
    <citation type="submission" date="2016-11" db="EMBL/GenBank/DDBJ databases">
        <authorList>
            <person name="Jaros S."/>
            <person name="Januszkiewicz K."/>
            <person name="Wedrychowicz H."/>
        </authorList>
    </citation>
    <scope>NUCLEOTIDE SEQUENCE [LARGE SCALE GENOMIC DNA]</scope>
    <source>
        <strain evidence="11 12">DSM 26897</strain>
    </source>
</reference>
<dbReference type="InterPro" id="IPR029010">
    <property type="entry name" value="ThuA-like"/>
</dbReference>
<dbReference type="SUPFAM" id="SSF49785">
    <property type="entry name" value="Galactose-binding domain-like"/>
    <property type="match status" value="1"/>
</dbReference>
<dbReference type="PRINTS" id="PR00606">
    <property type="entry name" value="CYTCHROMECID"/>
</dbReference>
<dbReference type="InterPro" id="IPR035986">
    <property type="entry name" value="PKD_dom_sf"/>
</dbReference>
<dbReference type="AlphaFoldDB" id="A0A1M5GG97"/>
<dbReference type="InterPro" id="IPR002324">
    <property type="entry name" value="Cyt_c_ID"/>
</dbReference>
<dbReference type="GO" id="GO:0030246">
    <property type="term" value="F:carbohydrate binding"/>
    <property type="evidence" value="ECO:0007669"/>
    <property type="project" value="InterPro"/>
</dbReference>